<evidence type="ECO:0000259" key="1">
    <source>
        <dbReference type="PROSITE" id="PS50206"/>
    </source>
</evidence>
<reference evidence="2 3" key="1">
    <citation type="journal article" date="2014" name="Int. J. Syst. Evol. Microbiol.">
        <title>Complete genome sequence of Corynebacterium casei LMG S-19264T (=DSM 44701T), isolated from a smear-ripened cheese.</title>
        <authorList>
            <consortium name="US DOE Joint Genome Institute (JGI-PGF)"/>
            <person name="Walter F."/>
            <person name="Albersmeier A."/>
            <person name="Kalinowski J."/>
            <person name="Ruckert C."/>
        </authorList>
    </citation>
    <scope>NUCLEOTIDE SEQUENCE [LARGE SCALE GENOMIC DNA]</scope>
    <source>
        <strain evidence="2 3">CGMCC 1.9161</strain>
    </source>
</reference>
<dbReference type="InterPro" id="IPR001307">
    <property type="entry name" value="Thiosulphate_STrfase_CS"/>
</dbReference>
<dbReference type="Pfam" id="PF00581">
    <property type="entry name" value="Rhodanese"/>
    <property type="match status" value="1"/>
</dbReference>
<dbReference type="RefSeq" id="WP_188909703.1">
    <property type="nucleotide sequence ID" value="NZ_BMMF01000002.1"/>
</dbReference>
<dbReference type="InterPro" id="IPR050229">
    <property type="entry name" value="GlpE_sulfurtransferase"/>
</dbReference>
<dbReference type="PANTHER" id="PTHR43031:SF1">
    <property type="entry name" value="PYRIDINE NUCLEOTIDE-DISULPHIDE OXIDOREDUCTASE"/>
    <property type="match status" value="1"/>
</dbReference>
<dbReference type="AlphaFoldDB" id="A0A917Q6L4"/>
<comment type="caution">
    <text evidence="2">The sequence shown here is derived from an EMBL/GenBank/DDBJ whole genome shotgun (WGS) entry which is preliminary data.</text>
</comment>
<name>A0A917Q6L4_9HYPH</name>
<evidence type="ECO:0000313" key="3">
    <source>
        <dbReference type="Proteomes" id="UP000600449"/>
    </source>
</evidence>
<dbReference type="GO" id="GO:0004792">
    <property type="term" value="F:thiosulfate-cyanide sulfurtransferase activity"/>
    <property type="evidence" value="ECO:0007669"/>
    <property type="project" value="InterPro"/>
</dbReference>
<dbReference type="CDD" id="cd01521">
    <property type="entry name" value="RHOD_PspE2"/>
    <property type="match status" value="1"/>
</dbReference>
<dbReference type="SMART" id="SM00450">
    <property type="entry name" value="RHOD"/>
    <property type="match status" value="1"/>
</dbReference>
<protein>
    <submittedName>
        <fullName evidence="2">Rhodanese-like domain-containing protein</fullName>
    </submittedName>
</protein>
<evidence type="ECO:0000313" key="2">
    <source>
        <dbReference type="EMBL" id="GGK23185.1"/>
    </source>
</evidence>
<dbReference type="EMBL" id="BMMF01000002">
    <property type="protein sequence ID" value="GGK23185.1"/>
    <property type="molecule type" value="Genomic_DNA"/>
</dbReference>
<dbReference type="Proteomes" id="UP000600449">
    <property type="component" value="Unassembled WGS sequence"/>
</dbReference>
<dbReference type="Gene3D" id="3.40.250.10">
    <property type="entry name" value="Rhodanese-like domain"/>
    <property type="match status" value="1"/>
</dbReference>
<dbReference type="PANTHER" id="PTHR43031">
    <property type="entry name" value="FAD-DEPENDENT OXIDOREDUCTASE"/>
    <property type="match status" value="1"/>
</dbReference>
<dbReference type="SUPFAM" id="SSF52821">
    <property type="entry name" value="Rhodanese/Cell cycle control phosphatase"/>
    <property type="match status" value="1"/>
</dbReference>
<keyword evidence="3" id="KW-1185">Reference proteome</keyword>
<dbReference type="PROSITE" id="PS00380">
    <property type="entry name" value="RHODANESE_1"/>
    <property type="match status" value="1"/>
</dbReference>
<sequence length="140" mass="14458">MTNEVTRIPAAPPTEAAAHFGAKLAFETDCDDVHTALAAGAPGFVLFDVRGPNAYGRGHLPGAANLPRKEITAERLAAIPAETPIVVYCAGPHCNGADKAALALARLERPVKIMIGGVTGWLDEGFPLVDGPQPGSLPVV</sequence>
<dbReference type="PROSITE" id="PS50206">
    <property type="entry name" value="RHODANESE_3"/>
    <property type="match status" value="1"/>
</dbReference>
<feature type="domain" description="Rhodanese" evidence="1">
    <location>
        <begin position="40"/>
        <end position="130"/>
    </location>
</feature>
<proteinExistence type="predicted"/>
<accession>A0A917Q6L4</accession>
<gene>
    <name evidence="2" type="ORF">GCM10011322_07410</name>
</gene>
<dbReference type="InterPro" id="IPR001763">
    <property type="entry name" value="Rhodanese-like_dom"/>
</dbReference>
<dbReference type="InterPro" id="IPR036873">
    <property type="entry name" value="Rhodanese-like_dom_sf"/>
</dbReference>
<organism evidence="2 3">
    <name type="scientific">Salinarimonas ramus</name>
    <dbReference type="NCBI Taxonomy" id="690164"/>
    <lineage>
        <taxon>Bacteria</taxon>
        <taxon>Pseudomonadati</taxon>
        <taxon>Pseudomonadota</taxon>
        <taxon>Alphaproteobacteria</taxon>
        <taxon>Hyphomicrobiales</taxon>
        <taxon>Salinarimonadaceae</taxon>
        <taxon>Salinarimonas</taxon>
    </lineage>
</organism>